<dbReference type="PANTHER" id="PTHR21666:SF290">
    <property type="entry name" value="PEPTIDASE M23 DOMAIN PROTEIN"/>
    <property type="match status" value="1"/>
</dbReference>
<name>A0A0C1QJP3_9GAMM</name>
<dbReference type="InterPro" id="IPR050570">
    <property type="entry name" value="Cell_wall_metabolism_enzyme"/>
</dbReference>
<dbReference type="InterPro" id="IPR016047">
    <property type="entry name" value="M23ase_b-sheet_dom"/>
</dbReference>
<dbReference type="CDD" id="cd12797">
    <property type="entry name" value="M23_peptidase"/>
    <property type="match status" value="1"/>
</dbReference>
<reference evidence="4 5" key="1">
    <citation type="submission" date="2014-12" db="EMBL/GenBank/DDBJ databases">
        <title>Draft Genome Sequence of Pseudoalteromonas luteoviolacea HI1.</title>
        <authorList>
            <person name="Asahina A.Y."/>
            <person name="Hadfield M.G."/>
        </authorList>
    </citation>
    <scope>NUCLEOTIDE SEQUENCE [LARGE SCALE GENOMIC DNA]</scope>
    <source>
        <strain evidence="4 5">HI1</strain>
    </source>
</reference>
<accession>A0A0C1QJP3</accession>
<sequence length="447" mass="50133">MDGSLISPLLILTLWLLTSFVLFNIGKYITKKYPATPAIWWATLILSALPILPIGANTEVGAIPKVLLEFGGYVEQKQQQAAQISAQNMQFSFDVLFYIAVVLYFVVVIHKLSRFYSSWRNMHRLLMTSKPFEQSTTPTLCVAVPITCSPFVFGLLDSKIILPNYFSQLSPEQQHTLLCHEATHIHHKDHIALLIWSILRCLFWFNPFIKKMEKGFIHAMELRCDLKTVRDCDINKKDYAITLMAVLKRSVATRSMPNTANFSSDALSLEDYKLRFQQIIQPQSSKPVYLFALLLLITCSLGVANIKARPVLYADLDRWHNPLSDFVISSYYGHISEFRHLKPHGGIDLVAPVGTPVMAVLGGVVIVADASTLSPNLGNVVLLQHENGYQSLYAHLDTINVTQGMRIKGGNEIGTLGASGRVTGAHLHFELLYQEQRVNPLGILELK</sequence>
<feature type="transmembrane region" description="Helical" evidence="1">
    <location>
        <begin position="349"/>
        <end position="368"/>
    </location>
</feature>
<dbReference type="InterPro" id="IPR008756">
    <property type="entry name" value="Peptidase_M56"/>
</dbReference>
<feature type="transmembrane region" description="Helical" evidence="1">
    <location>
        <begin position="95"/>
        <end position="116"/>
    </location>
</feature>
<evidence type="ECO:0008006" key="6">
    <source>
        <dbReference type="Google" id="ProtNLM"/>
    </source>
</evidence>
<feature type="transmembrane region" description="Helical" evidence="1">
    <location>
        <begin position="38"/>
        <end position="56"/>
    </location>
</feature>
<evidence type="ECO:0000313" key="4">
    <source>
        <dbReference type="EMBL" id="KID55312.1"/>
    </source>
</evidence>
<feature type="transmembrane region" description="Helical" evidence="1">
    <location>
        <begin position="6"/>
        <end position="26"/>
    </location>
</feature>
<dbReference type="InterPro" id="IPR011055">
    <property type="entry name" value="Dup_hybrid_motif"/>
</dbReference>
<feature type="domain" description="M23ase beta-sheet core" evidence="2">
    <location>
        <begin position="343"/>
        <end position="440"/>
    </location>
</feature>
<feature type="transmembrane region" description="Helical" evidence="1">
    <location>
        <begin position="288"/>
        <end position="306"/>
    </location>
</feature>
<protein>
    <recommendedName>
        <fullName evidence="6">Peptidase M23 domain-containing protein</fullName>
    </recommendedName>
</protein>
<keyword evidence="1" id="KW-0812">Transmembrane</keyword>
<dbReference type="RefSeq" id="WP_039611302.1">
    <property type="nucleotide sequence ID" value="NZ_JWIC01000009.1"/>
</dbReference>
<dbReference type="Pfam" id="PF05569">
    <property type="entry name" value="Peptidase_M56"/>
    <property type="match status" value="1"/>
</dbReference>
<dbReference type="Gene3D" id="2.70.70.10">
    <property type="entry name" value="Glucose Permease (Domain IIA)"/>
    <property type="match status" value="1"/>
</dbReference>
<gene>
    <name evidence="4" type="ORF">JF50_20805</name>
</gene>
<dbReference type="CDD" id="cd07341">
    <property type="entry name" value="M56_BlaR1_MecR1_like"/>
    <property type="match status" value="1"/>
</dbReference>
<dbReference type="EMBL" id="JWIC01000009">
    <property type="protein sequence ID" value="KID55312.1"/>
    <property type="molecule type" value="Genomic_DNA"/>
</dbReference>
<comment type="caution">
    <text evidence="4">The sequence shown here is derived from an EMBL/GenBank/DDBJ whole genome shotgun (WGS) entry which is preliminary data.</text>
</comment>
<evidence type="ECO:0000259" key="3">
    <source>
        <dbReference type="Pfam" id="PF05569"/>
    </source>
</evidence>
<dbReference type="AlphaFoldDB" id="A0A0C1QJP3"/>
<dbReference type="OrthoDB" id="9805070at2"/>
<evidence type="ECO:0000313" key="5">
    <source>
        <dbReference type="Proteomes" id="UP000031327"/>
    </source>
</evidence>
<evidence type="ECO:0000256" key="1">
    <source>
        <dbReference type="SAM" id="Phobius"/>
    </source>
</evidence>
<evidence type="ECO:0000259" key="2">
    <source>
        <dbReference type="Pfam" id="PF01551"/>
    </source>
</evidence>
<dbReference type="SUPFAM" id="SSF51261">
    <property type="entry name" value="Duplicated hybrid motif"/>
    <property type="match status" value="1"/>
</dbReference>
<dbReference type="PANTHER" id="PTHR21666">
    <property type="entry name" value="PEPTIDASE-RELATED"/>
    <property type="match status" value="1"/>
</dbReference>
<proteinExistence type="predicted"/>
<dbReference type="Pfam" id="PF01551">
    <property type="entry name" value="Peptidase_M23"/>
    <property type="match status" value="1"/>
</dbReference>
<keyword evidence="1" id="KW-0472">Membrane</keyword>
<feature type="domain" description="Peptidase M56" evidence="3">
    <location>
        <begin position="38"/>
        <end position="251"/>
    </location>
</feature>
<keyword evidence="1" id="KW-1133">Transmembrane helix</keyword>
<dbReference type="Proteomes" id="UP000031327">
    <property type="component" value="Unassembled WGS sequence"/>
</dbReference>
<dbReference type="GO" id="GO:0004222">
    <property type="term" value="F:metalloendopeptidase activity"/>
    <property type="evidence" value="ECO:0007669"/>
    <property type="project" value="TreeGrafter"/>
</dbReference>
<organism evidence="4 5">
    <name type="scientific">Pseudoalteromonas luteoviolacea</name>
    <dbReference type="NCBI Taxonomy" id="43657"/>
    <lineage>
        <taxon>Bacteria</taxon>
        <taxon>Pseudomonadati</taxon>
        <taxon>Pseudomonadota</taxon>
        <taxon>Gammaproteobacteria</taxon>
        <taxon>Alteromonadales</taxon>
        <taxon>Pseudoalteromonadaceae</taxon>
        <taxon>Pseudoalteromonas</taxon>
    </lineage>
</organism>